<evidence type="ECO:0000313" key="1">
    <source>
        <dbReference type="Proteomes" id="UP000095286"/>
    </source>
</evidence>
<protein>
    <submittedName>
        <fullName evidence="2">EH domain-containing protein</fullName>
    </submittedName>
</protein>
<accession>A0AC35U538</accession>
<evidence type="ECO:0000313" key="2">
    <source>
        <dbReference type="WBParaSite" id="RSKR_0000759600.1"/>
    </source>
</evidence>
<dbReference type="Proteomes" id="UP000095286">
    <property type="component" value="Unplaced"/>
</dbReference>
<organism evidence="1 2">
    <name type="scientific">Rhabditophanes sp. KR3021</name>
    <dbReference type="NCBI Taxonomy" id="114890"/>
    <lineage>
        <taxon>Eukaryota</taxon>
        <taxon>Metazoa</taxon>
        <taxon>Ecdysozoa</taxon>
        <taxon>Nematoda</taxon>
        <taxon>Chromadorea</taxon>
        <taxon>Rhabditida</taxon>
        <taxon>Tylenchina</taxon>
        <taxon>Panagrolaimomorpha</taxon>
        <taxon>Strongyloidoidea</taxon>
        <taxon>Alloionematidae</taxon>
        <taxon>Rhabditophanes</taxon>
    </lineage>
</organism>
<reference evidence="2" key="1">
    <citation type="submission" date="2016-11" db="UniProtKB">
        <authorList>
            <consortium name="WormBaseParasite"/>
        </authorList>
    </citation>
    <scope>IDENTIFICATION</scope>
    <source>
        <strain evidence="2">KR3021</strain>
    </source>
</reference>
<sequence>MNFPDVVNMYHLDENKLGGSALESYNTFLEGISPNHPGYSPNCLLFVVAKLFSMSRQDWDRISAICINQRGLFDRHSFMVLLKIAAVQQRSLPISEENLMLNTPFPQLSMEDWNIPEDRIQIYSTIFGTVTTSDGKLTKEDVFQISKMPTFFTQNTCNDYFYLTDFDKDGKHDFFEFAAIMELIHKTLKQTQSIIQDNIPGYAVQKSKVFPLRVVFENLDRSNFDSNNYPTTLSKFIPHPVPVLGDVNCEIMTQRDVINAQNTELSRKIANIKKEIETFKEKKVEIIGKIETSAKMRDGLKLRGTELKQQIRTLELRQKDGNTLIQEKKEHLENLKKSFDKQKLHLERENCDLNQMRKITSNTGEYKEELEKIITELQKEKYVLNTELVSDRDELVRALNEHLKQRNSKYSNDRLLSLVDDFKIYKPYIDDRIGTLNEILAAFEKNQIPEITKSFVRFESNSDGIYETSMFPNIKDLNVGPM</sequence>
<proteinExistence type="predicted"/>
<dbReference type="WBParaSite" id="RSKR_0000759600.1">
    <property type="protein sequence ID" value="RSKR_0000759600.1"/>
    <property type="gene ID" value="RSKR_0000759600"/>
</dbReference>
<name>A0AC35U538_9BILA</name>